<gene>
    <name evidence="3" type="ORF">ARMGADRAFT_103277</name>
</gene>
<evidence type="ECO:0000256" key="1">
    <source>
        <dbReference type="SAM" id="MobiDB-lite"/>
    </source>
</evidence>
<proteinExistence type="predicted"/>
<protein>
    <submittedName>
        <fullName evidence="3">Uncharacterized protein</fullName>
    </submittedName>
</protein>
<reference evidence="4" key="1">
    <citation type="journal article" date="2017" name="Nat. Ecol. Evol.">
        <title>Genome expansion and lineage-specific genetic innovations in the forest pathogenic fungi Armillaria.</title>
        <authorList>
            <person name="Sipos G."/>
            <person name="Prasanna A.N."/>
            <person name="Walter M.C."/>
            <person name="O'Connor E."/>
            <person name="Balint B."/>
            <person name="Krizsan K."/>
            <person name="Kiss B."/>
            <person name="Hess J."/>
            <person name="Varga T."/>
            <person name="Slot J."/>
            <person name="Riley R."/>
            <person name="Boka B."/>
            <person name="Rigling D."/>
            <person name="Barry K."/>
            <person name="Lee J."/>
            <person name="Mihaltcheva S."/>
            <person name="LaButti K."/>
            <person name="Lipzen A."/>
            <person name="Waldron R."/>
            <person name="Moloney N.M."/>
            <person name="Sperisen C."/>
            <person name="Kredics L."/>
            <person name="Vagvoelgyi C."/>
            <person name="Patrignani A."/>
            <person name="Fitzpatrick D."/>
            <person name="Nagy I."/>
            <person name="Doyle S."/>
            <person name="Anderson J.B."/>
            <person name="Grigoriev I.V."/>
            <person name="Gueldener U."/>
            <person name="Muensterkoetter M."/>
            <person name="Nagy L.G."/>
        </authorList>
    </citation>
    <scope>NUCLEOTIDE SEQUENCE [LARGE SCALE GENOMIC DNA]</scope>
    <source>
        <strain evidence="4">Ar21-2</strain>
    </source>
</reference>
<keyword evidence="4" id="KW-1185">Reference proteome</keyword>
<dbReference type="EMBL" id="KZ293759">
    <property type="protein sequence ID" value="PBK79827.1"/>
    <property type="molecule type" value="Genomic_DNA"/>
</dbReference>
<feature type="region of interest" description="Disordered" evidence="1">
    <location>
        <begin position="18"/>
        <end position="47"/>
    </location>
</feature>
<dbReference type="Proteomes" id="UP000217790">
    <property type="component" value="Unassembled WGS sequence"/>
</dbReference>
<feature type="compositionally biased region" description="Polar residues" evidence="1">
    <location>
        <begin position="27"/>
        <end position="47"/>
    </location>
</feature>
<evidence type="ECO:0000256" key="2">
    <source>
        <dbReference type="SAM" id="SignalP"/>
    </source>
</evidence>
<evidence type="ECO:0000313" key="4">
    <source>
        <dbReference type="Proteomes" id="UP000217790"/>
    </source>
</evidence>
<feature type="signal peptide" evidence="2">
    <location>
        <begin position="1"/>
        <end position="22"/>
    </location>
</feature>
<sequence>MCFLPTNIYVLCLLPSFHPSSSNSSSGENPTRLSSPSDKGHQKTQPTIVSFSVNGKYPCASKMHNLVPASDHPRP</sequence>
<organism evidence="3 4">
    <name type="scientific">Armillaria gallica</name>
    <name type="common">Bulbous honey fungus</name>
    <name type="synonym">Armillaria bulbosa</name>
    <dbReference type="NCBI Taxonomy" id="47427"/>
    <lineage>
        <taxon>Eukaryota</taxon>
        <taxon>Fungi</taxon>
        <taxon>Dikarya</taxon>
        <taxon>Basidiomycota</taxon>
        <taxon>Agaricomycotina</taxon>
        <taxon>Agaricomycetes</taxon>
        <taxon>Agaricomycetidae</taxon>
        <taxon>Agaricales</taxon>
        <taxon>Marasmiineae</taxon>
        <taxon>Physalacriaceae</taxon>
        <taxon>Armillaria</taxon>
    </lineage>
</organism>
<evidence type="ECO:0000313" key="3">
    <source>
        <dbReference type="EMBL" id="PBK79827.1"/>
    </source>
</evidence>
<dbReference type="InParanoid" id="A0A2H3CSV1"/>
<feature type="chain" id="PRO_5013884120" evidence="2">
    <location>
        <begin position="23"/>
        <end position="75"/>
    </location>
</feature>
<accession>A0A2H3CSV1</accession>
<keyword evidence="2" id="KW-0732">Signal</keyword>
<name>A0A2H3CSV1_ARMGA</name>
<dbReference type="AlphaFoldDB" id="A0A2H3CSV1"/>